<keyword evidence="12" id="KW-1185">Reference proteome</keyword>
<evidence type="ECO:0000313" key="12">
    <source>
        <dbReference type="Proteomes" id="UP001168537"/>
    </source>
</evidence>
<evidence type="ECO:0000259" key="10">
    <source>
        <dbReference type="PROSITE" id="PS50850"/>
    </source>
</evidence>
<evidence type="ECO:0000256" key="5">
    <source>
        <dbReference type="ARBA" id="ARBA00022692"/>
    </source>
</evidence>
<dbReference type="RefSeq" id="WP_300961397.1">
    <property type="nucleotide sequence ID" value="NZ_JAUHJR010000005.1"/>
</dbReference>
<dbReference type="InterPro" id="IPR018456">
    <property type="entry name" value="PTR2_symporter_CS"/>
</dbReference>
<evidence type="ECO:0000256" key="7">
    <source>
        <dbReference type="ARBA" id="ARBA00023136"/>
    </source>
</evidence>
<dbReference type="Pfam" id="PF00854">
    <property type="entry name" value="PTR2"/>
    <property type="match status" value="1"/>
</dbReference>
<keyword evidence="7 9" id="KW-0472">Membrane</keyword>
<feature type="transmembrane region" description="Helical" evidence="9">
    <location>
        <begin position="31"/>
        <end position="50"/>
    </location>
</feature>
<evidence type="ECO:0000256" key="8">
    <source>
        <dbReference type="RuleBase" id="RU003755"/>
    </source>
</evidence>
<dbReference type="CDD" id="cd17346">
    <property type="entry name" value="MFS_DtpA_like"/>
    <property type="match status" value="1"/>
</dbReference>
<keyword evidence="6 9" id="KW-1133">Transmembrane helix</keyword>
<evidence type="ECO:0000256" key="4">
    <source>
        <dbReference type="ARBA" id="ARBA00022475"/>
    </source>
</evidence>
<evidence type="ECO:0000256" key="6">
    <source>
        <dbReference type="ARBA" id="ARBA00022989"/>
    </source>
</evidence>
<feature type="transmembrane region" description="Helical" evidence="9">
    <location>
        <begin position="285"/>
        <end position="302"/>
    </location>
</feature>
<feature type="transmembrane region" description="Helical" evidence="9">
    <location>
        <begin position="183"/>
        <end position="203"/>
    </location>
</feature>
<dbReference type="InterPro" id="IPR000109">
    <property type="entry name" value="POT_fam"/>
</dbReference>
<dbReference type="PANTHER" id="PTHR23517:SF15">
    <property type="entry name" value="PROTON-DEPENDENT OLIGOPEPTIDE FAMILY TRANSPORT PROTEIN"/>
    <property type="match status" value="1"/>
</dbReference>
<feature type="transmembrane region" description="Helical" evidence="9">
    <location>
        <begin position="158"/>
        <end position="177"/>
    </location>
</feature>
<accession>A0ABT8EVT5</accession>
<feature type="transmembrane region" description="Helical" evidence="9">
    <location>
        <begin position="62"/>
        <end position="84"/>
    </location>
</feature>
<keyword evidence="3 8" id="KW-0813">Transport</keyword>
<dbReference type="NCBIfam" id="TIGR00924">
    <property type="entry name" value="yjdL_sub1_fam"/>
    <property type="match status" value="1"/>
</dbReference>
<feature type="transmembrane region" description="Helical" evidence="9">
    <location>
        <begin position="387"/>
        <end position="407"/>
    </location>
</feature>
<organism evidence="11 12">
    <name type="scientific">Nocardioides abyssi</name>
    <dbReference type="NCBI Taxonomy" id="3058370"/>
    <lineage>
        <taxon>Bacteria</taxon>
        <taxon>Bacillati</taxon>
        <taxon>Actinomycetota</taxon>
        <taxon>Actinomycetes</taxon>
        <taxon>Propionibacteriales</taxon>
        <taxon>Nocardioidaceae</taxon>
        <taxon>Nocardioides</taxon>
    </lineage>
</organism>
<reference evidence="11" key="1">
    <citation type="submission" date="2023-06" db="EMBL/GenBank/DDBJ databases">
        <title>Draft genome sequence of Nocardioides sp. SOB72.</title>
        <authorList>
            <person name="Zhang G."/>
        </authorList>
    </citation>
    <scope>NUCLEOTIDE SEQUENCE</scope>
    <source>
        <strain evidence="11">SOB72</strain>
    </source>
</reference>
<dbReference type="EMBL" id="JAUHJR010000005">
    <property type="protein sequence ID" value="MDN4162227.1"/>
    <property type="molecule type" value="Genomic_DNA"/>
</dbReference>
<evidence type="ECO:0000256" key="9">
    <source>
        <dbReference type="SAM" id="Phobius"/>
    </source>
</evidence>
<protein>
    <submittedName>
        <fullName evidence="11">Peptide MFS transporter</fullName>
    </submittedName>
</protein>
<feature type="transmembrane region" description="Helical" evidence="9">
    <location>
        <begin position="362"/>
        <end position="381"/>
    </location>
</feature>
<dbReference type="SUPFAM" id="SSF103473">
    <property type="entry name" value="MFS general substrate transporter"/>
    <property type="match status" value="1"/>
</dbReference>
<keyword evidence="4" id="KW-1003">Cell membrane</keyword>
<dbReference type="InterPro" id="IPR020846">
    <property type="entry name" value="MFS_dom"/>
</dbReference>
<evidence type="ECO:0000256" key="3">
    <source>
        <dbReference type="ARBA" id="ARBA00022448"/>
    </source>
</evidence>
<keyword evidence="5 8" id="KW-0812">Transmembrane</keyword>
<evidence type="ECO:0000256" key="1">
    <source>
        <dbReference type="ARBA" id="ARBA00004651"/>
    </source>
</evidence>
<dbReference type="InterPro" id="IPR050171">
    <property type="entry name" value="MFS_Transporters"/>
</dbReference>
<dbReference type="PROSITE" id="PS01023">
    <property type="entry name" value="PTR2_2"/>
    <property type="match status" value="1"/>
</dbReference>
<comment type="subcellular location">
    <subcellularLocation>
        <location evidence="1">Cell membrane</location>
        <topology evidence="1">Multi-pass membrane protein</topology>
    </subcellularLocation>
    <subcellularLocation>
        <location evidence="8">Membrane</location>
        <topology evidence="8">Multi-pass membrane protein</topology>
    </subcellularLocation>
</comment>
<evidence type="ECO:0000256" key="2">
    <source>
        <dbReference type="ARBA" id="ARBA00005982"/>
    </source>
</evidence>
<comment type="similarity">
    <text evidence="2 8">Belongs to the major facilitator superfamily. Proton-dependent oligopeptide transporter (POT/PTR) (TC 2.A.17) family.</text>
</comment>
<evidence type="ECO:0000313" key="11">
    <source>
        <dbReference type="EMBL" id="MDN4162227.1"/>
    </source>
</evidence>
<feature type="transmembrane region" description="Helical" evidence="9">
    <location>
        <begin position="224"/>
        <end position="249"/>
    </location>
</feature>
<feature type="domain" description="Major facilitator superfamily (MFS) profile" evidence="10">
    <location>
        <begin position="25"/>
        <end position="480"/>
    </location>
</feature>
<dbReference type="InterPro" id="IPR036259">
    <property type="entry name" value="MFS_trans_sf"/>
</dbReference>
<dbReference type="InterPro" id="IPR005279">
    <property type="entry name" value="Dipep/tripep_permease"/>
</dbReference>
<dbReference type="Gene3D" id="1.20.1250.20">
    <property type="entry name" value="MFS general substrate transporter like domains"/>
    <property type="match status" value="1"/>
</dbReference>
<feature type="transmembrane region" description="Helical" evidence="9">
    <location>
        <begin position="428"/>
        <end position="449"/>
    </location>
</feature>
<gene>
    <name evidence="11" type="ORF">QWY29_12755</name>
</gene>
<proteinExistence type="inferred from homology"/>
<dbReference type="PANTHER" id="PTHR23517">
    <property type="entry name" value="RESISTANCE PROTEIN MDTM, PUTATIVE-RELATED-RELATED"/>
    <property type="match status" value="1"/>
</dbReference>
<sequence>MTSSADVQDTSVDRGFLGQPRPLANLFGVELWERFSFYGMQGILLIYLYYEATDGGLGMDRATATGVVGAYGGSVYLSTILGAWLADRLLGPERTLFWSAAVVMAGHVALAVVPGFAGVALGCVLVALGSGGVKATATSLVGALYAEGDERRDAGFSLFYMGINLGALVGPLLTGLLQEEVGFHWGFGLAAVGMAAGLAQYAVGRRRLPAETRVVPNPLPRPEAVRYAAALAAVVVLGVVLGLAGLVSVDNLDDWVAGVTLAAAVAYFAVILSSRHVSATERSRVWSFVPLFVVNAVFWSLYQQQFTVVTIYSDERLDRDLLGWEMPVSWVQSINPVFIIALAGAFAALWTKLGPRQPSTPVKFGLGTMTMGAAFLLFLLAPEGAASVPVLALAGILLVFTIAELLISPVGLSLSTKLAPRQFRTQMVALYFLSVSLGTTMAGRLAEYYDPEDEGGYFLVIGLVAIAVGGLLLLATKPIRRLMAGVQ</sequence>
<feature type="transmembrane region" description="Helical" evidence="9">
    <location>
        <begin position="255"/>
        <end position="273"/>
    </location>
</feature>
<comment type="caution">
    <text evidence="11">The sequence shown here is derived from an EMBL/GenBank/DDBJ whole genome shotgun (WGS) entry which is preliminary data.</text>
</comment>
<feature type="transmembrane region" description="Helical" evidence="9">
    <location>
        <begin position="330"/>
        <end position="350"/>
    </location>
</feature>
<feature type="transmembrane region" description="Helical" evidence="9">
    <location>
        <begin position="455"/>
        <end position="475"/>
    </location>
</feature>
<dbReference type="PROSITE" id="PS50850">
    <property type="entry name" value="MFS"/>
    <property type="match status" value="1"/>
</dbReference>
<dbReference type="Proteomes" id="UP001168537">
    <property type="component" value="Unassembled WGS sequence"/>
</dbReference>
<name>A0ABT8EVT5_9ACTN</name>